<dbReference type="InterPro" id="IPR017972">
    <property type="entry name" value="Cyt_P450_CS"/>
</dbReference>
<proteinExistence type="inferred from homology"/>
<comment type="similarity">
    <text evidence="1 2">Belongs to the cytochrome P450 family.</text>
</comment>
<feature type="region of interest" description="Disordered" evidence="3">
    <location>
        <begin position="1"/>
        <end position="28"/>
    </location>
</feature>
<dbReference type="Pfam" id="PF00067">
    <property type="entry name" value="p450"/>
    <property type="match status" value="1"/>
</dbReference>
<dbReference type="PANTHER" id="PTHR46696:SF6">
    <property type="entry name" value="P450, PUTATIVE (EUROFUNG)-RELATED"/>
    <property type="match status" value="1"/>
</dbReference>
<dbReference type="InterPro" id="IPR002397">
    <property type="entry name" value="Cyt_P450_B"/>
</dbReference>
<sequence>MTDSPPRFPFPSGAAGEPSTEYKGLREDEPISEVSCPIGDPVRLVCRHADVTAVMSDPRFSRRLYYPGAPRFTAARDVSSDPESILNMDPPEHTRIRRFLQHAVSARNVRSWRRHIQRTTDHLLDALAARGGSADLVTDFAEPLPNLVMCALVGAPAKDCTQWQEWSNMTVSLTKYSVDEVRAGLKAFERYVADLVRSNAATGDGELISSLREAHIDGEGLAEHRIVRSVRGLIFAAYETTSSAIAHGAALLLAHPEQRAALRTHPELIGPAVEEILRYWPPFAHGVPRRATEDIKLSGGCVLAGQAVIGPIAAANRDERAFTDPDTFDIRRHPNPHLSFGQGAHYCVGAALARSELEVALSSLLARFPDLALSCSLEGLRWHEGFLVRRLESLPVTW</sequence>
<keyword evidence="2" id="KW-0503">Monooxygenase</keyword>
<dbReference type="PROSITE" id="PS00086">
    <property type="entry name" value="CYTOCHROME_P450"/>
    <property type="match status" value="1"/>
</dbReference>
<evidence type="ECO:0000256" key="3">
    <source>
        <dbReference type="SAM" id="MobiDB-lite"/>
    </source>
</evidence>
<dbReference type="Gene3D" id="1.10.630.10">
    <property type="entry name" value="Cytochrome P450"/>
    <property type="match status" value="1"/>
</dbReference>
<dbReference type="SUPFAM" id="SSF48264">
    <property type="entry name" value="Cytochrome P450"/>
    <property type="match status" value="1"/>
</dbReference>
<dbReference type="EMBL" id="JBHSPX010000004">
    <property type="protein sequence ID" value="MFC6064062.1"/>
    <property type="molecule type" value="Genomic_DNA"/>
</dbReference>
<dbReference type="RefSeq" id="WP_031052295.1">
    <property type="nucleotide sequence ID" value="NZ_JBHSPX010000004.1"/>
</dbReference>
<accession>A0ABW1MM67</accession>
<protein>
    <submittedName>
        <fullName evidence="4">Cytochrome P450</fullName>
    </submittedName>
</protein>
<keyword evidence="2" id="KW-0408">Iron</keyword>
<comment type="caution">
    <text evidence="4">The sequence shown here is derived from an EMBL/GenBank/DDBJ whole genome shotgun (WGS) entry which is preliminary data.</text>
</comment>
<gene>
    <name evidence="4" type="ORF">ACFP4F_16100</name>
</gene>
<evidence type="ECO:0000256" key="2">
    <source>
        <dbReference type="RuleBase" id="RU000461"/>
    </source>
</evidence>
<organism evidence="4 5">
    <name type="scientific">Streptomyces ochraceiscleroticus</name>
    <dbReference type="NCBI Taxonomy" id="47761"/>
    <lineage>
        <taxon>Bacteria</taxon>
        <taxon>Bacillati</taxon>
        <taxon>Actinomycetota</taxon>
        <taxon>Actinomycetes</taxon>
        <taxon>Kitasatosporales</taxon>
        <taxon>Streptomycetaceae</taxon>
        <taxon>Streptomyces</taxon>
    </lineage>
</organism>
<keyword evidence="2" id="KW-0560">Oxidoreductase</keyword>
<reference evidence="5" key="1">
    <citation type="journal article" date="2019" name="Int. J. Syst. Evol. Microbiol.">
        <title>The Global Catalogue of Microorganisms (GCM) 10K type strain sequencing project: providing services to taxonomists for standard genome sequencing and annotation.</title>
        <authorList>
            <consortium name="The Broad Institute Genomics Platform"/>
            <consortium name="The Broad Institute Genome Sequencing Center for Infectious Disease"/>
            <person name="Wu L."/>
            <person name="Ma J."/>
        </authorList>
    </citation>
    <scope>NUCLEOTIDE SEQUENCE [LARGE SCALE GENOMIC DNA]</scope>
    <source>
        <strain evidence="5">CGMCC 1.15180</strain>
    </source>
</reference>
<dbReference type="InterPro" id="IPR036396">
    <property type="entry name" value="Cyt_P450_sf"/>
</dbReference>
<dbReference type="CDD" id="cd11031">
    <property type="entry name" value="Cyp158A-like"/>
    <property type="match status" value="1"/>
</dbReference>
<evidence type="ECO:0000313" key="4">
    <source>
        <dbReference type="EMBL" id="MFC6064062.1"/>
    </source>
</evidence>
<dbReference type="PANTHER" id="PTHR46696">
    <property type="entry name" value="P450, PUTATIVE (EUROFUNG)-RELATED"/>
    <property type="match status" value="1"/>
</dbReference>
<dbReference type="Proteomes" id="UP001596139">
    <property type="component" value="Unassembled WGS sequence"/>
</dbReference>
<name>A0ABW1MM67_9ACTN</name>
<evidence type="ECO:0000256" key="1">
    <source>
        <dbReference type="ARBA" id="ARBA00010617"/>
    </source>
</evidence>
<keyword evidence="2" id="KW-0479">Metal-binding</keyword>
<evidence type="ECO:0000313" key="5">
    <source>
        <dbReference type="Proteomes" id="UP001596139"/>
    </source>
</evidence>
<dbReference type="InterPro" id="IPR001128">
    <property type="entry name" value="Cyt_P450"/>
</dbReference>
<keyword evidence="5" id="KW-1185">Reference proteome</keyword>
<keyword evidence="2" id="KW-0349">Heme</keyword>
<dbReference type="PRINTS" id="PR00359">
    <property type="entry name" value="BP450"/>
</dbReference>
<dbReference type="PRINTS" id="PR00385">
    <property type="entry name" value="P450"/>
</dbReference>